<dbReference type="Proteomes" id="UP000016936">
    <property type="component" value="Unassembled WGS sequence"/>
</dbReference>
<keyword evidence="1" id="KW-0696">RNA-directed RNA polymerase</keyword>
<dbReference type="AlphaFoldDB" id="M2UF78"/>
<keyword evidence="1" id="KW-0694">RNA-binding</keyword>
<evidence type="ECO:0000259" key="2">
    <source>
        <dbReference type="Pfam" id="PF05183"/>
    </source>
</evidence>
<dbReference type="eggNOG" id="KOG0988">
    <property type="taxonomic scope" value="Eukaryota"/>
</dbReference>
<dbReference type="GO" id="GO:0003723">
    <property type="term" value="F:RNA binding"/>
    <property type="evidence" value="ECO:0007669"/>
    <property type="project" value="UniProtKB-KW"/>
</dbReference>
<proteinExistence type="inferred from homology"/>
<comment type="catalytic activity">
    <reaction evidence="1">
        <text>RNA(n) + a ribonucleoside 5'-triphosphate = RNA(n+1) + diphosphate</text>
        <dbReference type="Rhea" id="RHEA:21248"/>
        <dbReference type="Rhea" id="RHEA-COMP:14527"/>
        <dbReference type="Rhea" id="RHEA-COMP:17342"/>
        <dbReference type="ChEBI" id="CHEBI:33019"/>
        <dbReference type="ChEBI" id="CHEBI:61557"/>
        <dbReference type="ChEBI" id="CHEBI:140395"/>
        <dbReference type="EC" id="2.7.7.48"/>
    </reaction>
</comment>
<dbReference type="Pfam" id="PF05183">
    <property type="entry name" value="RdRP"/>
    <property type="match status" value="1"/>
</dbReference>
<dbReference type="InterPro" id="IPR057596">
    <property type="entry name" value="RDRP_core"/>
</dbReference>
<organism evidence="3 4">
    <name type="scientific">Cochliobolus heterostrophus (strain C5 / ATCC 48332 / race O)</name>
    <name type="common">Southern corn leaf blight fungus</name>
    <name type="synonym">Bipolaris maydis</name>
    <dbReference type="NCBI Taxonomy" id="701091"/>
    <lineage>
        <taxon>Eukaryota</taxon>
        <taxon>Fungi</taxon>
        <taxon>Dikarya</taxon>
        <taxon>Ascomycota</taxon>
        <taxon>Pezizomycotina</taxon>
        <taxon>Dothideomycetes</taxon>
        <taxon>Pleosporomycetidae</taxon>
        <taxon>Pleosporales</taxon>
        <taxon>Pleosporineae</taxon>
        <taxon>Pleosporaceae</taxon>
        <taxon>Bipolaris</taxon>
    </lineage>
</organism>
<dbReference type="GO" id="GO:0031380">
    <property type="term" value="C:nuclear RNA-directed RNA polymerase complex"/>
    <property type="evidence" value="ECO:0007669"/>
    <property type="project" value="TreeGrafter"/>
</dbReference>
<feature type="domain" description="RDRP core" evidence="2">
    <location>
        <begin position="1"/>
        <end position="110"/>
    </location>
</feature>
<dbReference type="EMBL" id="KB445584">
    <property type="protein sequence ID" value="EMD86557.1"/>
    <property type="molecule type" value="Genomic_DNA"/>
</dbReference>
<sequence length="110" mass="12368">MAAMVLDDFMGSREPFIMSLLALWRACTIKNLKEKARIAIDNGAFLLGCVDETKKLKEHFNDPRSRRDATRDGKLATLPEIFLQVSNPNSKGHYIIIEGICIVARNPSLH</sequence>
<evidence type="ECO:0000313" key="4">
    <source>
        <dbReference type="Proteomes" id="UP000016936"/>
    </source>
</evidence>
<keyword evidence="1" id="KW-0808">Transferase</keyword>
<dbReference type="HOGENOM" id="CLU_2170820_0_0_1"/>
<name>M2UF78_COCH5</name>
<dbReference type="EC" id="2.7.7.48" evidence="1"/>
<protein>
    <recommendedName>
        <fullName evidence="1">RNA-dependent RNA polymerase</fullName>
        <ecNumber evidence="1">2.7.7.48</ecNumber>
    </recommendedName>
</protein>
<dbReference type="GO" id="GO:0003968">
    <property type="term" value="F:RNA-directed RNA polymerase activity"/>
    <property type="evidence" value="ECO:0007669"/>
    <property type="project" value="UniProtKB-KW"/>
</dbReference>
<evidence type="ECO:0000256" key="1">
    <source>
        <dbReference type="RuleBase" id="RU363098"/>
    </source>
</evidence>
<dbReference type="PANTHER" id="PTHR23079:SF55">
    <property type="entry name" value="RNA-DIRECTED RNA POLYMERASE"/>
    <property type="match status" value="1"/>
</dbReference>
<gene>
    <name evidence="3" type="ORF">COCHEDRAFT_1034369</name>
</gene>
<evidence type="ECO:0000313" key="3">
    <source>
        <dbReference type="EMBL" id="EMD86557.1"/>
    </source>
</evidence>
<dbReference type="GO" id="GO:0030422">
    <property type="term" value="P:siRNA processing"/>
    <property type="evidence" value="ECO:0007669"/>
    <property type="project" value="TreeGrafter"/>
</dbReference>
<reference evidence="4" key="2">
    <citation type="journal article" date="2013" name="PLoS Genet.">
        <title>Comparative genome structure, secondary metabolite, and effector coding capacity across Cochliobolus pathogens.</title>
        <authorList>
            <person name="Condon B.J."/>
            <person name="Leng Y."/>
            <person name="Wu D."/>
            <person name="Bushley K.E."/>
            <person name="Ohm R.A."/>
            <person name="Otillar R."/>
            <person name="Martin J."/>
            <person name="Schackwitz W."/>
            <person name="Grimwood J."/>
            <person name="MohdZainudin N."/>
            <person name="Xue C."/>
            <person name="Wang R."/>
            <person name="Manning V.A."/>
            <person name="Dhillon B."/>
            <person name="Tu Z.J."/>
            <person name="Steffenson B.J."/>
            <person name="Salamov A."/>
            <person name="Sun H."/>
            <person name="Lowry S."/>
            <person name="LaButti K."/>
            <person name="Han J."/>
            <person name="Copeland A."/>
            <person name="Lindquist E."/>
            <person name="Barry K."/>
            <person name="Schmutz J."/>
            <person name="Baker S.E."/>
            <person name="Ciuffetti L.M."/>
            <person name="Grigoriev I.V."/>
            <person name="Zhong S."/>
            <person name="Turgeon B.G."/>
        </authorList>
    </citation>
    <scope>NUCLEOTIDE SEQUENCE [LARGE SCALE GENOMIC DNA]</scope>
    <source>
        <strain evidence="4">C5 / ATCC 48332 / race O</strain>
    </source>
</reference>
<reference evidence="3 4" key="1">
    <citation type="journal article" date="2012" name="PLoS Pathog.">
        <title>Diverse lifestyles and strategies of plant pathogenesis encoded in the genomes of eighteen Dothideomycetes fungi.</title>
        <authorList>
            <person name="Ohm R.A."/>
            <person name="Feau N."/>
            <person name="Henrissat B."/>
            <person name="Schoch C.L."/>
            <person name="Horwitz B.A."/>
            <person name="Barry K.W."/>
            <person name="Condon B.J."/>
            <person name="Copeland A.C."/>
            <person name="Dhillon B."/>
            <person name="Glaser F."/>
            <person name="Hesse C.N."/>
            <person name="Kosti I."/>
            <person name="LaButti K."/>
            <person name="Lindquist E.A."/>
            <person name="Lucas S."/>
            <person name="Salamov A.A."/>
            <person name="Bradshaw R.E."/>
            <person name="Ciuffetti L."/>
            <person name="Hamelin R.C."/>
            <person name="Kema G.H.J."/>
            <person name="Lawrence C."/>
            <person name="Scott J.A."/>
            <person name="Spatafora J.W."/>
            <person name="Turgeon B.G."/>
            <person name="de Wit P.J.G.M."/>
            <person name="Zhong S."/>
            <person name="Goodwin S.B."/>
            <person name="Grigoriev I.V."/>
        </authorList>
    </citation>
    <scope>NUCLEOTIDE SEQUENCE [LARGE SCALE GENOMIC DNA]</scope>
    <source>
        <strain evidence="4">C5 / ATCC 48332 / race O</strain>
    </source>
</reference>
<accession>M2UF78</accession>
<dbReference type="InterPro" id="IPR007855">
    <property type="entry name" value="RDRP"/>
</dbReference>
<dbReference type="PANTHER" id="PTHR23079">
    <property type="entry name" value="RNA-DEPENDENT RNA POLYMERASE"/>
    <property type="match status" value="1"/>
</dbReference>
<keyword evidence="4" id="KW-1185">Reference proteome</keyword>
<keyword evidence="1" id="KW-0548">Nucleotidyltransferase</keyword>
<comment type="similarity">
    <text evidence="1">Belongs to the RdRP family.</text>
</comment>